<keyword evidence="1" id="KW-0732">Signal</keyword>
<accession>A0ABU4X0X2</accession>
<sequence>MRNFTALFVATSVAFSSATAVYAQENPLPKASDKLVKYGDDVEGWTVYANKTRGDCLIVSAFGPGSVQMGVAANQSVGYLGVFTKLDIGVKNGVKDIFVDIDGHLYRGVVTTTTGQLKGGYSGGYILTDDPAFKRDVAKKYKMTVFPQTQGTFVVDLKGTFKAMAAGRKCLAEQKSG</sequence>
<dbReference type="EMBL" id="JAVIIS010000031">
    <property type="protein sequence ID" value="MDX8441975.1"/>
    <property type="molecule type" value="Genomic_DNA"/>
</dbReference>
<feature type="signal peptide" evidence="1">
    <location>
        <begin position="1"/>
        <end position="23"/>
    </location>
</feature>
<comment type="caution">
    <text evidence="2">The sequence shown here is derived from an EMBL/GenBank/DDBJ whole genome shotgun (WGS) entry which is preliminary data.</text>
</comment>
<proteinExistence type="predicted"/>
<dbReference type="InterPro" id="IPR015424">
    <property type="entry name" value="PyrdxlP-dep_Trfase"/>
</dbReference>
<protein>
    <submittedName>
        <fullName evidence="2">Uncharacterized protein</fullName>
    </submittedName>
</protein>
<dbReference type="SUPFAM" id="SSF53383">
    <property type="entry name" value="PLP-dependent transferases"/>
    <property type="match status" value="1"/>
</dbReference>
<gene>
    <name evidence="2" type="ORF">RFM51_20520</name>
</gene>
<organism evidence="2 3">
    <name type="scientific">Mesorhizobium australafricanum</name>
    <dbReference type="NCBI Taxonomy" id="3072311"/>
    <lineage>
        <taxon>Bacteria</taxon>
        <taxon>Pseudomonadati</taxon>
        <taxon>Pseudomonadota</taxon>
        <taxon>Alphaproteobacteria</taxon>
        <taxon>Hyphomicrobiales</taxon>
        <taxon>Phyllobacteriaceae</taxon>
        <taxon>Mesorhizobium</taxon>
    </lineage>
</organism>
<reference evidence="2 3" key="1">
    <citation type="submission" date="2023-08" db="EMBL/GenBank/DDBJ databases">
        <title>Implementing the SeqCode for naming new Mesorhizobium species isolated from Vachellia karroo root nodules.</title>
        <authorList>
            <person name="Van Lill M."/>
        </authorList>
    </citation>
    <scope>NUCLEOTIDE SEQUENCE [LARGE SCALE GENOMIC DNA]</scope>
    <source>
        <strain evidence="2 3">VK3E</strain>
    </source>
</reference>
<keyword evidence="3" id="KW-1185">Reference proteome</keyword>
<evidence type="ECO:0000313" key="2">
    <source>
        <dbReference type="EMBL" id="MDX8441975.1"/>
    </source>
</evidence>
<dbReference type="Proteomes" id="UP001272097">
    <property type="component" value="Unassembled WGS sequence"/>
</dbReference>
<name>A0ABU4X0X2_9HYPH</name>
<evidence type="ECO:0000313" key="3">
    <source>
        <dbReference type="Proteomes" id="UP001272097"/>
    </source>
</evidence>
<evidence type="ECO:0000256" key="1">
    <source>
        <dbReference type="SAM" id="SignalP"/>
    </source>
</evidence>
<feature type="chain" id="PRO_5045490056" evidence="1">
    <location>
        <begin position="24"/>
        <end position="177"/>
    </location>
</feature>
<dbReference type="RefSeq" id="WP_320215975.1">
    <property type="nucleotide sequence ID" value="NZ_JAVIIS010000031.1"/>
</dbReference>